<accession>A0AAD8XF23</accession>
<gene>
    <name evidence="2" type="ORF">BDZ83DRAFT_629171</name>
</gene>
<feature type="compositionally biased region" description="Polar residues" evidence="1">
    <location>
        <begin position="82"/>
        <end position="94"/>
    </location>
</feature>
<dbReference type="EMBL" id="JAHMHS010000080">
    <property type="protein sequence ID" value="KAK1722383.1"/>
    <property type="molecule type" value="Genomic_DNA"/>
</dbReference>
<keyword evidence="3" id="KW-1185">Reference proteome</keyword>
<proteinExistence type="predicted"/>
<comment type="caution">
    <text evidence="2">The sequence shown here is derived from an EMBL/GenBank/DDBJ whole genome shotgun (WGS) entry which is preliminary data.</text>
</comment>
<evidence type="ECO:0000256" key="1">
    <source>
        <dbReference type="SAM" id="MobiDB-lite"/>
    </source>
</evidence>
<evidence type="ECO:0000313" key="3">
    <source>
        <dbReference type="Proteomes" id="UP001244207"/>
    </source>
</evidence>
<dbReference type="AlphaFoldDB" id="A0AAD8XF23"/>
<protein>
    <submittedName>
        <fullName evidence="2">Uncharacterized protein</fullName>
    </submittedName>
</protein>
<dbReference type="GeneID" id="85392651"/>
<feature type="region of interest" description="Disordered" evidence="1">
    <location>
        <begin position="70"/>
        <end position="100"/>
    </location>
</feature>
<organism evidence="2 3">
    <name type="scientific">Glomerella acutata</name>
    <name type="common">Colletotrichum acutatum</name>
    <dbReference type="NCBI Taxonomy" id="27357"/>
    <lineage>
        <taxon>Eukaryota</taxon>
        <taxon>Fungi</taxon>
        <taxon>Dikarya</taxon>
        <taxon>Ascomycota</taxon>
        <taxon>Pezizomycotina</taxon>
        <taxon>Sordariomycetes</taxon>
        <taxon>Hypocreomycetidae</taxon>
        <taxon>Glomerellales</taxon>
        <taxon>Glomerellaceae</taxon>
        <taxon>Colletotrichum</taxon>
        <taxon>Colletotrichum acutatum species complex</taxon>
    </lineage>
</organism>
<evidence type="ECO:0000313" key="2">
    <source>
        <dbReference type="EMBL" id="KAK1722383.1"/>
    </source>
</evidence>
<reference evidence="2" key="1">
    <citation type="submission" date="2021-12" db="EMBL/GenBank/DDBJ databases">
        <title>Comparative genomics, transcriptomics and evolutionary studies reveal genomic signatures of adaptation to plant cell wall in hemibiotrophic fungi.</title>
        <authorList>
            <consortium name="DOE Joint Genome Institute"/>
            <person name="Baroncelli R."/>
            <person name="Diaz J.F."/>
            <person name="Benocci T."/>
            <person name="Peng M."/>
            <person name="Battaglia E."/>
            <person name="Haridas S."/>
            <person name="Andreopoulos W."/>
            <person name="Labutti K."/>
            <person name="Pangilinan J."/>
            <person name="Floch G.L."/>
            <person name="Makela M.R."/>
            <person name="Henrissat B."/>
            <person name="Grigoriev I.V."/>
            <person name="Crouch J.A."/>
            <person name="De Vries R.P."/>
            <person name="Sukno S.A."/>
            <person name="Thon M.R."/>
        </authorList>
    </citation>
    <scope>NUCLEOTIDE SEQUENCE</scope>
    <source>
        <strain evidence="2">CBS 112980</strain>
    </source>
</reference>
<sequence>MGTHGIRLPTGLLSRRSDAPDHWEFPQYQSSPDSIAYLYSLFCTLLAVVRQRRGSAGSWEKKYRLRKCPQKSNDTDEAIDPASSTPRQPSTQKSRGMRQQCEVAYQLPADRQLSPMFRGATPTRLIRTASKRLEALPHAQSDPFVIASILDSRCSMLLSRSLSVTSADTRLTYPSHYGVLYLSDSFSIRSRVAGHLAPANVCPSGAMFRGYQD</sequence>
<dbReference type="Proteomes" id="UP001244207">
    <property type="component" value="Unassembled WGS sequence"/>
</dbReference>
<dbReference type="RefSeq" id="XP_060362438.1">
    <property type="nucleotide sequence ID" value="XM_060508752.1"/>
</dbReference>
<name>A0AAD8XF23_GLOAC</name>